<dbReference type="AlphaFoldDB" id="A0AA88CP94"/>
<evidence type="ECO:0000313" key="3">
    <source>
        <dbReference type="Proteomes" id="UP001187192"/>
    </source>
</evidence>
<feature type="domain" description="Retrotransposon gag" evidence="1">
    <location>
        <begin position="206"/>
        <end position="271"/>
    </location>
</feature>
<dbReference type="Proteomes" id="UP001187192">
    <property type="component" value="Unassembled WGS sequence"/>
</dbReference>
<accession>A0AA88CP94</accession>
<gene>
    <name evidence="2" type="ORF">TIFTF001_040560</name>
</gene>
<protein>
    <recommendedName>
        <fullName evidence="1">Retrotransposon gag domain-containing protein</fullName>
    </recommendedName>
</protein>
<name>A0AA88CP94_FICCA</name>
<dbReference type="EMBL" id="BTGU01001498">
    <property type="protein sequence ID" value="GMN24356.1"/>
    <property type="molecule type" value="Genomic_DNA"/>
</dbReference>
<evidence type="ECO:0000313" key="2">
    <source>
        <dbReference type="EMBL" id="GMN24356.1"/>
    </source>
</evidence>
<evidence type="ECO:0000259" key="1">
    <source>
        <dbReference type="Pfam" id="PF03732"/>
    </source>
</evidence>
<reference evidence="2" key="1">
    <citation type="submission" date="2023-07" db="EMBL/GenBank/DDBJ databases">
        <title>draft genome sequence of fig (Ficus carica).</title>
        <authorList>
            <person name="Takahashi T."/>
            <person name="Nishimura K."/>
        </authorList>
    </citation>
    <scope>NUCLEOTIDE SEQUENCE</scope>
</reference>
<sequence>MDPRRVDEDREAAWVALASRCLTGTARLWWLTLGLPDIQGVTWADFRALIIARYGLLLPKVSRSDAIIEVEIKAYMVRVAAPEDDYLPVPVDDAGISKSLFEGVNGTARETDRLREQITQFDQIPRASVVPPQGNLVPPVLPQVPEGHQEVPRYVEVLLAPVGVQTNLPLIREDMLYERFRRMKAPEFEGPTDPIEADNWLTDIQDARHWWMTVQMHRNVTTLSWQDFVTDFRAMYYNREILAAQQDKFNSFRQGSMTVIEAVKKCEQLARL</sequence>
<organism evidence="2 3">
    <name type="scientific">Ficus carica</name>
    <name type="common">Common fig</name>
    <dbReference type="NCBI Taxonomy" id="3494"/>
    <lineage>
        <taxon>Eukaryota</taxon>
        <taxon>Viridiplantae</taxon>
        <taxon>Streptophyta</taxon>
        <taxon>Embryophyta</taxon>
        <taxon>Tracheophyta</taxon>
        <taxon>Spermatophyta</taxon>
        <taxon>Magnoliopsida</taxon>
        <taxon>eudicotyledons</taxon>
        <taxon>Gunneridae</taxon>
        <taxon>Pentapetalae</taxon>
        <taxon>rosids</taxon>
        <taxon>fabids</taxon>
        <taxon>Rosales</taxon>
        <taxon>Moraceae</taxon>
        <taxon>Ficeae</taxon>
        <taxon>Ficus</taxon>
    </lineage>
</organism>
<keyword evidence="3" id="KW-1185">Reference proteome</keyword>
<dbReference type="InterPro" id="IPR005162">
    <property type="entry name" value="Retrotrans_gag_dom"/>
</dbReference>
<dbReference type="Pfam" id="PF03732">
    <property type="entry name" value="Retrotrans_gag"/>
    <property type="match status" value="1"/>
</dbReference>
<comment type="caution">
    <text evidence="2">The sequence shown here is derived from an EMBL/GenBank/DDBJ whole genome shotgun (WGS) entry which is preliminary data.</text>
</comment>
<proteinExistence type="predicted"/>